<proteinExistence type="predicted"/>
<dbReference type="InParanoid" id="Q01RH4"/>
<evidence type="ECO:0000313" key="1">
    <source>
        <dbReference type="EMBL" id="ABJ87746.1"/>
    </source>
</evidence>
<dbReference type="EMBL" id="CP000473">
    <property type="protein sequence ID" value="ABJ87746.1"/>
    <property type="molecule type" value="Genomic_DNA"/>
</dbReference>
<gene>
    <name evidence="1" type="ordered locus">Acid_6829</name>
</gene>
<protein>
    <submittedName>
        <fullName evidence="1">Uncharacterized protein</fullName>
    </submittedName>
</protein>
<organism evidence="1">
    <name type="scientific">Solibacter usitatus (strain Ellin6076)</name>
    <dbReference type="NCBI Taxonomy" id="234267"/>
    <lineage>
        <taxon>Bacteria</taxon>
        <taxon>Pseudomonadati</taxon>
        <taxon>Acidobacteriota</taxon>
        <taxon>Terriglobia</taxon>
        <taxon>Bryobacterales</taxon>
        <taxon>Solibacteraceae</taxon>
        <taxon>Candidatus Solibacter</taxon>
    </lineage>
</organism>
<dbReference type="KEGG" id="sus:Acid_6829"/>
<dbReference type="AlphaFoldDB" id="Q01RH4"/>
<reference evidence="1" key="1">
    <citation type="submission" date="2006-10" db="EMBL/GenBank/DDBJ databases">
        <title>Complete sequence of Solibacter usitatus Ellin6076.</title>
        <authorList>
            <consortium name="US DOE Joint Genome Institute"/>
            <person name="Copeland A."/>
            <person name="Lucas S."/>
            <person name="Lapidus A."/>
            <person name="Barry K."/>
            <person name="Detter J.C."/>
            <person name="Glavina del Rio T."/>
            <person name="Hammon N."/>
            <person name="Israni S."/>
            <person name="Dalin E."/>
            <person name="Tice H."/>
            <person name="Pitluck S."/>
            <person name="Thompson L.S."/>
            <person name="Brettin T."/>
            <person name="Bruce D."/>
            <person name="Han C."/>
            <person name="Tapia R."/>
            <person name="Gilna P."/>
            <person name="Schmutz J."/>
            <person name="Larimer F."/>
            <person name="Land M."/>
            <person name="Hauser L."/>
            <person name="Kyrpides N."/>
            <person name="Mikhailova N."/>
            <person name="Janssen P.H."/>
            <person name="Kuske C.R."/>
            <person name="Richardson P."/>
        </authorList>
    </citation>
    <scope>NUCLEOTIDE SEQUENCE</scope>
    <source>
        <strain evidence="1">Ellin6076</strain>
    </source>
</reference>
<accession>Q01RH4</accession>
<dbReference type="HOGENOM" id="CLU_183088_0_0_0"/>
<name>Q01RH4_SOLUE</name>
<sequence length="88" mass="10089">MEYAKRLEIGNRLVNELNKAHDLYVHAKVELEGLLETLPSGIPCPDGDLRLRQAGAAIRFVFEQYVVALRRYTDFAVHGRVPEDHTER</sequence>